<feature type="transmembrane region" description="Helical" evidence="1">
    <location>
        <begin position="213"/>
        <end position="237"/>
    </location>
</feature>
<evidence type="ECO:0000313" key="2">
    <source>
        <dbReference type="EMBL" id="QBX99308.1"/>
    </source>
</evidence>
<feature type="transmembrane region" description="Helical" evidence="1">
    <location>
        <begin position="188"/>
        <end position="206"/>
    </location>
</feature>
<feature type="transmembrane region" description="Helical" evidence="1">
    <location>
        <begin position="54"/>
        <end position="75"/>
    </location>
</feature>
<proteinExistence type="predicted"/>
<evidence type="ECO:0000256" key="1">
    <source>
        <dbReference type="SAM" id="Phobius"/>
    </source>
</evidence>
<feature type="transmembrane region" description="Helical" evidence="1">
    <location>
        <begin position="28"/>
        <end position="47"/>
    </location>
</feature>
<organism evidence="2">
    <name type="scientific">Plagiorchis maculosus</name>
    <dbReference type="NCBI Taxonomy" id="168655"/>
    <lineage>
        <taxon>Eukaryota</taxon>
        <taxon>Metazoa</taxon>
        <taxon>Spiralia</taxon>
        <taxon>Lophotrochozoa</taxon>
        <taxon>Platyhelminthes</taxon>
        <taxon>Trematoda</taxon>
        <taxon>Digenea</taxon>
        <taxon>Plagiorchiida</taxon>
        <taxon>Xiphidiata</taxon>
        <taxon>Plagiorchioidea</taxon>
        <taxon>Plagiorchiidae</taxon>
        <taxon>Plagiorchis</taxon>
    </lineage>
</organism>
<dbReference type="AlphaFoldDB" id="A0A4D6C835"/>
<dbReference type="EMBL" id="MK641809">
    <property type="protein sequence ID" value="QBX99308.1"/>
    <property type="molecule type" value="Genomic_DNA"/>
</dbReference>
<keyword evidence="1" id="KW-0472">Membrane</keyword>
<sequence length="288" mass="33296">MRGYFVFFFSLLGLTVFSVLLFSASNLFVFWLFLELCVLFLVPLFFLKSEYLNLCGLFNYLVVSSVSSSFLIAGILFEPFLFFIVLGLLIKFGVFPFLGWVYSVVNNSNWYVVWGLSTFLKVPFFVIPFFLMGEGSWFIYILCSITFVLLSFIFWVYTVSWRTCWTHIMLSSSASLIAMSCAQGLDSLLPFFLVYFIWGSLCVIFVSSQEDFLLLGVGSCFLFVFLLVSLPFSFSIFYKLLSAGYMFSCYLYVFVSWGFYTVSEQFYLLKFLIDTNTPRSLFSVSFFV</sequence>
<keyword evidence="1" id="KW-1133">Transmembrane helix</keyword>
<keyword evidence="1" id="KW-0812">Transmembrane</keyword>
<feature type="transmembrane region" description="Helical" evidence="1">
    <location>
        <begin position="243"/>
        <end position="262"/>
    </location>
</feature>
<reference evidence="2" key="2">
    <citation type="submission" date="2019-03" db="EMBL/GenBank/DDBJ databases">
        <authorList>
            <person name="Suleman S."/>
            <person name="Ma J."/>
            <person name="Khan M.S."/>
            <person name="Tkach V.V."/>
            <person name="Muhammad N."/>
            <person name="Zhu X.Q."/>
        </authorList>
    </citation>
    <scope>NUCLEOTIDE SEQUENCE</scope>
    <source>
        <strain evidence="2">Pakistan</strain>
    </source>
</reference>
<feature type="transmembrane region" description="Helical" evidence="1">
    <location>
        <begin position="81"/>
        <end position="103"/>
    </location>
</feature>
<gene>
    <name evidence="2" type="primary">nad2</name>
</gene>
<feature type="transmembrane region" description="Helical" evidence="1">
    <location>
        <begin position="110"/>
        <end position="131"/>
    </location>
</feature>
<geneLocation type="mitochondrion" evidence="2"/>
<feature type="transmembrane region" description="Helical" evidence="1">
    <location>
        <begin position="137"/>
        <end position="157"/>
    </location>
</feature>
<accession>A0A4D6C835</accession>
<protein>
    <submittedName>
        <fullName evidence="2">NADH dehydrogenase subunit 2</fullName>
    </submittedName>
</protein>
<keyword evidence="2" id="KW-0496">Mitochondrion</keyword>
<name>A0A4D6C835_9TREM</name>
<reference evidence="2" key="1">
    <citation type="journal article" date="2019" name="Parasitol. Int.">
        <title>Characterization of the complete mitochondrial genome of Plagiorchis maculosus (Digenea, Plagiorchiidae), Representative of a taxonomically complex digenean family.</title>
        <authorList>
            <person name="Suleman"/>
            <person name="Ma J."/>
            <person name="Khan M.S."/>
            <person name="Tkach V.V."/>
            <person name="Muhammad N."/>
            <person name="Zhang D."/>
            <person name="Zhu X.Q."/>
        </authorList>
    </citation>
    <scope>NUCLEOTIDE SEQUENCE</scope>
    <source>
        <strain evidence="2">Pakistan</strain>
    </source>
</reference>